<evidence type="ECO:0000313" key="9">
    <source>
        <dbReference type="Proteomes" id="UP000007755"/>
    </source>
</evidence>
<dbReference type="InParanoid" id="F4WHY1"/>
<evidence type="ECO:0000256" key="2">
    <source>
        <dbReference type="ARBA" id="ARBA00023015"/>
    </source>
</evidence>
<protein>
    <submittedName>
        <fullName evidence="8">Transcription factor AP-4</fullName>
    </submittedName>
</protein>
<comment type="subcellular location">
    <subcellularLocation>
        <location evidence="1">Nucleus</location>
    </subcellularLocation>
</comment>
<feature type="region of interest" description="Disordered" evidence="6">
    <location>
        <begin position="143"/>
        <end position="164"/>
    </location>
</feature>
<keyword evidence="5" id="KW-0539">Nucleus</keyword>
<accession>F4WHY1</accession>
<dbReference type="GO" id="GO:0000981">
    <property type="term" value="F:DNA-binding transcription factor activity, RNA polymerase II-specific"/>
    <property type="evidence" value="ECO:0007669"/>
    <property type="project" value="TreeGrafter"/>
</dbReference>
<name>F4WHY1_ACREC</name>
<dbReference type="GO" id="GO:0046983">
    <property type="term" value="F:protein dimerization activity"/>
    <property type="evidence" value="ECO:0007669"/>
    <property type="project" value="InterPro"/>
</dbReference>
<evidence type="ECO:0000256" key="3">
    <source>
        <dbReference type="ARBA" id="ARBA00023125"/>
    </source>
</evidence>
<dbReference type="GO" id="GO:0000978">
    <property type="term" value="F:RNA polymerase II cis-regulatory region sequence-specific DNA binding"/>
    <property type="evidence" value="ECO:0007669"/>
    <property type="project" value="TreeGrafter"/>
</dbReference>
<dbReference type="PROSITE" id="PS50888">
    <property type="entry name" value="BHLH"/>
    <property type="match status" value="1"/>
</dbReference>
<evidence type="ECO:0000256" key="1">
    <source>
        <dbReference type="ARBA" id="ARBA00004123"/>
    </source>
</evidence>
<dbReference type="InterPro" id="IPR052207">
    <property type="entry name" value="Max-like/E-box_TFs"/>
</dbReference>
<reference evidence="8" key="1">
    <citation type="submission" date="2011-02" db="EMBL/GenBank/DDBJ databases">
        <title>The genome of the leaf-cutting ant Acromyrmex echinatior suggests key adaptations to social evolution and fungus farming.</title>
        <authorList>
            <person name="Nygaard S."/>
            <person name="Zhang G."/>
        </authorList>
    </citation>
    <scope>NUCLEOTIDE SEQUENCE</scope>
</reference>
<evidence type="ECO:0000256" key="6">
    <source>
        <dbReference type="SAM" id="MobiDB-lite"/>
    </source>
</evidence>
<dbReference type="AlphaFoldDB" id="F4WHY1"/>
<dbReference type="GO" id="GO:0005634">
    <property type="term" value="C:nucleus"/>
    <property type="evidence" value="ECO:0007669"/>
    <property type="project" value="UniProtKB-SubCell"/>
</dbReference>
<feature type="domain" description="BHLH" evidence="7">
    <location>
        <begin position="199"/>
        <end position="253"/>
    </location>
</feature>
<evidence type="ECO:0000256" key="5">
    <source>
        <dbReference type="ARBA" id="ARBA00023242"/>
    </source>
</evidence>
<keyword evidence="9" id="KW-1185">Reference proteome</keyword>
<feature type="compositionally biased region" description="Low complexity" evidence="6">
    <location>
        <begin position="147"/>
        <end position="157"/>
    </location>
</feature>
<dbReference type="SUPFAM" id="SSF47459">
    <property type="entry name" value="HLH, helix-loop-helix DNA-binding domain"/>
    <property type="match status" value="1"/>
</dbReference>
<dbReference type="SMART" id="SM00353">
    <property type="entry name" value="HLH"/>
    <property type="match status" value="1"/>
</dbReference>
<sequence>MGRANPDHGQRSTTISTRVHCFLRRKGTEGVQETLNPHARQPIGNRRVFFSRARVALSLYISSHVSPSYGWQDFRVKRKVALSTSPTYFAATDLAERALCGYPANERADVTTANHPASKPPASVETVDDGSVTTSVTVAEVADTQERQPQQRQQPPQSKGNVGVGRRVANQNVALSNGNGISNVGRVASRSHMEQEKRMRREIANSNERRRMQSINAGFQSLRTLLPHHEGEKLSKTVRLALLGMNTTTDPRKSLPANLFPTALCHLCEASETGISEALRRRLETQRVDMEMSHANNIPPARLKIAPTKNYATSRSDNAVTQGSRVNRVFNGECGPRERRDGTGRDEALNAAVPRETIKAKAANLLIFNEQTFLSHFPTSSQARNLATGETRGQTRRELLAVFIESRLLVKRLRREAPLAYELHSFP</sequence>
<evidence type="ECO:0000259" key="7">
    <source>
        <dbReference type="PROSITE" id="PS50888"/>
    </source>
</evidence>
<dbReference type="Proteomes" id="UP000007755">
    <property type="component" value="Unassembled WGS sequence"/>
</dbReference>
<dbReference type="OrthoDB" id="10029128at2759"/>
<dbReference type="eggNOG" id="KOG0561">
    <property type="taxonomic scope" value="Eukaryota"/>
</dbReference>
<keyword evidence="4" id="KW-0804">Transcription</keyword>
<dbReference type="PANTHER" id="PTHR15741">
    <property type="entry name" value="BASIC HELIX-LOOP-HELIX ZIP TRANSCRIPTION FACTOR"/>
    <property type="match status" value="1"/>
</dbReference>
<feature type="region of interest" description="Disordered" evidence="6">
    <location>
        <begin position="111"/>
        <end position="131"/>
    </location>
</feature>
<evidence type="ECO:0000313" key="8">
    <source>
        <dbReference type="EMBL" id="EGI66210.1"/>
    </source>
</evidence>
<dbReference type="InterPro" id="IPR011598">
    <property type="entry name" value="bHLH_dom"/>
</dbReference>
<keyword evidence="3" id="KW-0238">DNA-binding</keyword>
<dbReference type="Gene3D" id="4.10.280.10">
    <property type="entry name" value="Helix-loop-helix DNA-binding domain"/>
    <property type="match status" value="1"/>
</dbReference>
<dbReference type="InterPro" id="IPR036638">
    <property type="entry name" value="HLH_DNA-bd_sf"/>
</dbReference>
<dbReference type="Pfam" id="PF00010">
    <property type="entry name" value="HLH"/>
    <property type="match status" value="1"/>
</dbReference>
<evidence type="ECO:0000256" key="4">
    <source>
        <dbReference type="ARBA" id="ARBA00023163"/>
    </source>
</evidence>
<proteinExistence type="predicted"/>
<gene>
    <name evidence="8" type="ORF">G5I_05328</name>
</gene>
<dbReference type="PANTHER" id="PTHR15741:SF27">
    <property type="entry name" value="TRANSCRIPTION FACTOR AP-4"/>
    <property type="match status" value="1"/>
</dbReference>
<organism evidence="9">
    <name type="scientific">Acromyrmex echinatior</name>
    <name type="common">Panamanian leafcutter ant</name>
    <name type="synonym">Acromyrmex octospinosus echinatior</name>
    <dbReference type="NCBI Taxonomy" id="103372"/>
    <lineage>
        <taxon>Eukaryota</taxon>
        <taxon>Metazoa</taxon>
        <taxon>Ecdysozoa</taxon>
        <taxon>Arthropoda</taxon>
        <taxon>Hexapoda</taxon>
        <taxon>Insecta</taxon>
        <taxon>Pterygota</taxon>
        <taxon>Neoptera</taxon>
        <taxon>Endopterygota</taxon>
        <taxon>Hymenoptera</taxon>
        <taxon>Apocrita</taxon>
        <taxon>Aculeata</taxon>
        <taxon>Formicoidea</taxon>
        <taxon>Formicidae</taxon>
        <taxon>Myrmicinae</taxon>
        <taxon>Acromyrmex</taxon>
    </lineage>
</organism>
<dbReference type="EMBL" id="GL888170">
    <property type="protein sequence ID" value="EGI66210.1"/>
    <property type="molecule type" value="Genomic_DNA"/>
</dbReference>
<keyword evidence="2" id="KW-0805">Transcription regulation</keyword>